<dbReference type="InterPro" id="IPR020103">
    <property type="entry name" value="PsdUridine_synth_cat_dom_sf"/>
</dbReference>
<feature type="domain" description="Pseudouridine synthase RsuA/RluA-like" evidence="5">
    <location>
        <begin position="186"/>
        <end position="385"/>
    </location>
</feature>
<dbReference type="GO" id="GO:0009982">
    <property type="term" value="F:pseudouridine synthase activity"/>
    <property type="evidence" value="ECO:0007669"/>
    <property type="project" value="InterPro"/>
</dbReference>
<dbReference type="PANTHER" id="PTHR21600:SF81">
    <property type="entry name" value="21S RRNA PSEUDOURIDINE(2819) SYNTHASE"/>
    <property type="match status" value="1"/>
</dbReference>
<comment type="subcellular location">
    <subcellularLocation>
        <location evidence="1">Mitochondrion</location>
    </subcellularLocation>
</comment>
<comment type="caution">
    <text evidence="6">The sequence shown here is derived from an EMBL/GenBank/DDBJ whole genome shotgun (WGS) entry which is preliminary data.</text>
</comment>
<dbReference type="InterPro" id="IPR050188">
    <property type="entry name" value="RluA_PseudoU_synthase"/>
</dbReference>
<evidence type="ECO:0000256" key="1">
    <source>
        <dbReference type="ARBA" id="ARBA00004173"/>
    </source>
</evidence>
<evidence type="ECO:0000313" key="7">
    <source>
        <dbReference type="Proteomes" id="UP000054937"/>
    </source>
</evidence>
<sequence>MIRQIGKLRFYFSSNYYQKFEIDYKLVGQRLDQIIQQKFDLQWHTLHKLSRKKLLHVIQDSEIQKAQKTNQQSSQSQINDNQDQLQQKNAYNQIENQAEKIYYKPKKIRDLSYRVQEKDILYIAKKSLPENFLQSSENTQQKKGNFIIHEELQDNLKEINEENEDKIVNQDQASLFKEMIFFETQNFMVLNKQPDFVSQGGSNLDYNLYTIGNQYLKQQGQIFEKIYNYLIVHRLDKSTSGTLIVAKNKQFASLLGEIVQKKSDIQKYYIAVVAGIPEHFNGNINHPLVTNGNKTKLANMSEEKHKNCETNYQVLSTILVGKKSGQIISKKVYNQMNLNDNEELFKNEQKHIEDKRIQNQNYETYSILKLRIMEGRKHQIRAHLQYILKTPIIGDFKYGYDKNTARQIYSYFKFPQVYEQQIQEIENNKKILQYNNLEKQFQNKQQIDKDTNGFNNQENDELQQNNNNYSNKFKSLVQFPQFLHCHSIIFNNYYIARDVLANLNSTQNQQFNKIGNIELSKEVVQNYKKEGESEIDYDKIQQQENYQVKIESEFPAFYESFFQQVFENDQQQFLQLQNLIKDVKL</sequence>
<reference evidence="6 7" key="1">
    <citation type="journal article" date="2015" name="Sci. Rep.">
        <title>Genome of the facultative scuticociliatosis pathogen Pseudocohnilembus persalinus provides insight into its virulence through horizontal gene transfer.</title>
        <authorList>
            <person name="Xiong J."/>
            <person name="Wang G."/>
            <person name="Cheng J."/>
            <person name="Tian M."/>
            <person name="Pan X."/>
            <person name="Warren A."/>
            <person name="Jiang C."/>
            <person name="Yuan D."/>
            <person name="Miao W."/>
        </authorList>
    </citation>
    <scope>NUCLEOTIDE SEQUENCE [LARGE SCALE GENOMIC DNA]</scope>
    <source>
        <strain evidence="6">36N120E</strain>
    </source>
</reference>
<protein>
    <submittedName>
        <fullName evidence="6">Pseudouridine synthase, catalytic domain</fullName>
    </submittedName>
</protein>
<dbReference type="GO" id="GO:0003723">
    <property type="term" value="F:RNA binding"/>
    <property type="evidence" value="ECO:0007669"/>
    <property type="project" value="InterPro"/>
</dbReference>
<evidence type="ECO:0000256" key="3">
    <source>
        <dbReference type="ARBA" id="ARBA00023128"/>
    </source>
</evidence>
<name>A0A0V0R7K0_PSEPJ</name>
<keyword evidence="7" id="KW-1185">Reference proteome</keyword>
<evidence type="ECO:0000256" key="2">
    <source>
        <dbReference type="ARBA" id="ARBA00010876"/>
    </source>
</evidence>
<proteinExistence type="inferred from homology"/>
<dbReference type="Gene3D" id="3.30.2350.10">
    <property type="entry name" value="Pseudouridine synthase"/>
    <property type="match status" value="1"/>
</dbReference>
<organism evidence="6 7">
    <name type="scientific">Pseudocohnilembus persalinus</name>
    <name type="common">Ciliate</name>
    <dbReference type="NCBI Taxonomy" id="266149"/>
    <lineage>
        <taxon>Eukaryota</taxon>
        <taxon>Sar</taxon>
        <taxon>Alveolata</taxon>
        <taxon>Ciliophora</taxon>
        <taxon>Intramacronucleata</taxon>
        <taxon>Oligohymenophorea</taxon>
        <taxon>Scuticociliatia</taxon>
        <taxon>Philasterida</taxon>
        <taxon>Pseudocohnilembidae</taxon>
        <taxon>Pseudocohnilembus</taxon>
    </lineage>
</organism>
<evidence type="ECO:0000313" key="6">
    <source>
        <dbReference type="EMBL" id="KRX10152.1"/>
    </source>
</evidence>
<evidence type="ECO:0000259" key="5">
    <source>
        <dbReference type="Pfam" id="PF00849"/>
    </source>
</evidence>
<dbReference type="Pfam" id="PF00849">
    <property type="entry name" value="PseudoU_synth_2"/>
    <property type="match status" value="1"/>
</dbReference>
<dbReference type="InterPro" id="IPR006145">
    <property type="entry name" value="PsdUridine_synth_RsuA/RluA"/>
</dbReference>
<dbReference type="PANTHER" id="PTHR21600">
    <property type="entry name" value="MITOCHONDRIAL RNA PSEUDOURIDINE SYNTHASE"/>
    <property type="match status" value="1"/>
</dbReference>
<dbReference type="Proteomes" id="UP000054937">
    <property type="component" value="Unassembled WGS sequence"/>
</dbReference>
<keyword evidence="4" id="KW-0413">Isomerase</keyword>
<dbReference type="GO" id="GO:0000455">
    <property type="term" value="P:enzyme-directed rRNA pseudouridine synthesis"/>
    <property type="evidence" value="ECO:0007669"/>
    <property type="project" value="TreeGrafter"/>
</dbReference>
<accession>A0A0V0R7K0</accession>
<dbReference type="SUPFAM" id="SSF55120">
    <property type="entry name" value="Pseudouridine synthase"/>
    <property type="match status" value="1"/>
</dbReference>
<evidence type="ECO:0000256" key="4">
    <source>
        <dbReference type="ARBA" id="ARBA00023235"/>
    </source>
</evidence>
<keyword evidence="3" id="KW-0496">Mitochondrion</keyword>
<gene>
    <name evidence="6" type="ORF">PPERSA_08555</name>
</gene>
<dbReference type="OrthoDB" id="424794at2759"/>
<dbReference type="GO" id="GO:0005739">
    <property type="term" value="C:mitochondrion"/>
    <property type="evidence" value="ECO:0007669"/>
    <property type="project" value="UniProtKB-SubCell"/>
</dbReference>
<dbReference type="AlphaFoldDB" id="A0A0V0R7K0"/>
<dbReference type="EMBL" id="LDAU01000040">
    <property type="protein sequence ID" value="KRX10152.1"/>
    <property type="molecule type" value="Genomic_DNA"/>
</dbReference>
<dbReference type="InParanoid" id="A0A0V0R7K0"/>
<comment type="similarity">
    <text evidence="2">Belongs to the pseudouridine synthase RluA family.</text>
</comment>
<dbReference type="CDD" id="cd02869">
    <property type="entry name" value="PseudoU_synth_RluA_like"/>
    <property type="match status" value="1"/>
</dbReference>